<reference evidence="3 4" key="1">
    <citation type="submission" date="2021-02" db="EMBL/GenBank/DDBJ databases">
        <title>Genome assembly of Pseudopithomyces chartarum.</title>
        <authorList>
            <person name="Jauregui R."/>
            <person name="Singh J."/>
            <person name="Voisey C."/>
        </authorList>
    </citation>
    <scope>NUCLEOTIDE SEQUENCE [LARGE SCALE GENOMIC DNA]</scope>
    <source>
        <strain evidence="3 4">AGR01</strain>
    </source>
</reference>
<keyword evidence="2" id="KW-0812">Transmembrane</keyword>
<feature type="region of interest" description="Disordered" evidence="1">
    <location>
        <begin position="1"/>
        <end position="101"/>
    </location>
</feature>
<dbReference type="Proteomes" id="UP001280581">
    <property type="component" value="Unassembled WGS sequence"/>
</dbReference>
<feature type="transmembrane region" description="Helical" evidence="2">
    <location>
        <begin position="722"/>
        <end position="741"/>
    </location>
</feature>
<protein>
    <recommendedName>
        <fullName evidence="5">Serine-rich protein</fullName>
    </recommendedName>
</protein>
<feature type="compositionally biased region" description="Polar residues" evidence="1">
    <location>
        <begin position="547"/>
        <end position="572"/>
    </location>
</feature>
<keyword evidence="4" id="KW-1185">Reference proteome</keyword>
<name>A0AAN6M5A7_9PLEO</name>
<proteinExistence type="predicted"/>
<sequence>MSASASRPSSATETAVSSPLARAPRFSPPGSKAVSPVRRPLHERSSSQSNQYAGPTIRVVEDDPGSDVYSKDPFPSEASHILPPRKVPGYTFERRGSRVSDTVAKIEASQRLTKALEPKPLKVRKARHSTQTNASDASTVTPSSFSPRSSRFSQDSTALSAATPESSFWTEKEFEILPEVEKEFDIAPESPSSPLRTTIRAVSPSTAAPSSKSSAEALVDHTLTPRPSGVSLASAASAETSTQNYTTYDRRSSNISFTSTFDHAYDESTFDHGHGHEHTSSSESNLLKQASSNDTVVQRPTSKASTHSFTYTDYSYNSERPRSASQPFPTIHEAQTATVATGSRVNYAVVRAPSASSLRASSQERLPSISSRMNNRGSQVHQWSSQLSTIASESERDSRSLVRGSRSFSARSQSQDDYPSNGRSVIPRRRQTVGSVSSSDNNSTNPTESSVAMPLPLFSPVTGPSSNERNSESEERNDTISPLQSPPLRMKTSFIRRWDSDSRSPASSRPSSAQSDLSTFISNTIPAWARVYYRRPDRTSLGAPESISETSASISRLHTSQSGRTNTPSEGNFSIGIYRPRNRPHQRASGAESVTFSEGPVEQDVYVVGGPRRHILEQFTPRLARDRRSQAQLSAWKAPSFDENFGAALFSRQNRQISLFCLGFIFPFAWMIASVLPLPPDPATIEETASDSDLEQHFDHQFGPVVDKSFQKANWWRNLNRVMSGVGTLLIGAIIALAILASRMS</sequence>
<feature type="region of interest" description="Disordered" evidence="1">
    <location>
        <begin position="180"/>
        <end position="248"/>
    </location>
</feature>
<feature type="compositionally biased region" description="Polar residues" evidence="1">
    <location>
        <begin position="285"/>
        <end position="304"/>
    </location>
</feature>
<feature type="compositionally biased region" description="Basic and acidic residues" evidence="1">
    <location>
        <begin position="268"/>
        <end position="280"/>
    </location>
</feature>
<evidence type="ECO:0000313" key="4">
    <source>
        <dbReference type="Proteomes" id="UP001280581"/>
    </source>
</evidence>
<feature type="compositionally biased region" description="Polar residues" evidence="1">
    <location>
        <begin position="406"/>
        <end position="423"/>
    </location>
</feature>
<keyword evidence="2" id="KW-0472">Membrane</keyword>
<gene>
    <name evidence="3" type="ORF">GRF29_1g589104</name>
</gene>
<feature type="transmembrane region" description="Helical" evidence="2">
    <location>
        <begin position="657"/>
        <end position="676"/>
    </location>
</feature>
<dbReference type="AlphaFoldDB" id="A0AAN6M5A7"/>
<feature type="compositionally biased region" description="Polar residues" evidence="1">
    <location>
        <begin position="363"/>
        <end position="392"/>
    </location>
</feature>
<comment type="caution">
    <text evidence="3">The sequence shown here is derived from an EMBL/GenBank/DDBJ whole genome shotgun (WGS) entry which is preliminary data.</text>
</comment>
<feature type="compositionally biased region" description="Polar residues" evidence="1">
    <location>
        <begin position="1"/>
        <end position="17"/>
    </location>
</feature>
<feature type="region of interest" description="Disordered" evidence="1">
    <location>
        <begin position="117"/>
        <end position="166"/>
    </location>
</feature>
<feature type="region of interest" description="Disordered" evidence="1">
    <location>
        <begin position="354"/>
        <end position="516"/>
    </location>
</feature>
<feature type="region of interest" description="Disordered" evidence="1">
    <location>
        <begin position="268"/>
        <end position="304"/>
    </location>
</feature>
<feature type="region of interest" description="Disordered" evidence="1">
    <location>
        <begin position="540"/>
        <end position="595"/>
    </location>
</feature>
<feature type="compositionally biased region" description="Low complexity" evidence="1">
    <location>
        <begin position="201"/>
        <end position="217"/>
    </location>
</feature>
<feature type="compositionally biased region" description="Low complexity" evidence="1">
    <location>
        <begin position="231"/>
        <end position="242"/>
    </location>
</feature>
<keyword evidence="2" id="KW-1133">Transmembrane helix</keyword>
<accession>A0AAN6M5A7</accession>
<feature type="compositionally biased region" description="Polar residues" evidence="1">
    <location>
        <begin position="432"/>
        <end position="450"/>
    </location>
</feature>
<feature type="compositionally biased region" description="Basic and acidic residues" evidence="1">
    <location>
        <begin position="469"/>
        <end position="478"/>
    </location>
</feature>
<evidence type="ECO:0008006" key="5">
    <source>
        <dbReference type="Google" id="ProtNLM"/>
    </source>
</evidence>
<dbReference type="EMBL" id="WVTA01000001">
    <property type="protein sequence ID" value="KAK3216670.1"/>
    <property type="molecule type" value="Genomic_DNA"/>
</dbReference>
<evidence type="ECO:0000313" key="3">
    <source>
        <dbReference type="EMBL" id="KAK3216670.1"/>
    </source>
</evidence>
<evidence type="ECO:0000256" key="1">
    <source>
        <dbReference type="SAM" id="MobiDB-lite"/>
    </source>
</evidence>
<feature type="compositionally biased region" description="Low complexity" evidence="1">
    <location>
        <begin position="503"/>
        <end position="516"/>
    </location>
</feature>
<evidence type="ECO:0000256" key="2">
    <source>
        <dbReference type="SAM" id="Phobius"/>
    </source>
</evidence>
<organism evidence="3 4">
    <name type="scientific">Pseudopithomyces chartarum</name>
    <dbReference type="NCBI Taxonomy" id="1892770"/>
    <lineage>
        <taxon>Eukaryota</taxon>
        <taxon>Fungi</taxon>
        <taxon>Dikarya</taxon>
        <taxon>Ascomycota</taxon>
        <taxon>Pezizomycotina</taxon>
        <taxon>Dothideomycetes</taxon>
        <taxon>Pleosporomycetidae</taxon>
        <taxon>Pleosporales</taxon>
        <taxon>Massarineae</taxon>
        <taxon>Didymosphaeriaceae</taxon>
        <taxon>Pseudopithomyces</taxon>
    </lineage>
</organism>
<feature type="compositionally biased region" description="Polar residues" evidence="1">
    <location>
        <begin position="129"/>
        <end position="141"/>
    </location>
</feature>
<feature type="compositionally biased region" description="Low complexity" evidence="1">
    <location>
        <begin position="142"/>
        <end position="153"/>
    </location>
</feature>
<feature type="compositionally biased region" description="Polar residues" evidence="1">
    <location>
        <begin position="154"/>
        <end position="166"/>
    </location>
</feature>